<dbReference type="SUPFAM" id="SSF100920">
    <property type="entry name" value="Heat shock protein 70kD (HSP70), peptide-binding domain"/>
    <property type="match status" value="1"/>
</dbReference>
<evidence type="ECO:0000256" key="1">
    <source>
        <dbReference type="ARBA" id="ARBA00002290"/>
    </source>
</evidence>
<evidence type="ECO:0000256" key="5">
    <source>
        <dbReference type="ARBA" id="ARBA00022553"/>
    </source>
</evidence>
<dbReference type="InterPro" id="IPR013126">
    <property type="entry name" value="Hsp_70_fam"/>
</dbReference>
<keyword evidence="7 13" id="KW-0067">ATP-binding</keyword>
<evidence type="ECO:0000256" key="6">
    <source>
        <dbReference type="ARBA" id="ARBA00022741"/>
    </source>
</evidence>
<evidence type="ECO:0000313" key="14">
    <source>
        <dbReference type="EMBL" id="BCU80321.1"/>
    </source>
</evidence>
<dbReference type="Gene3D" id="2.60.34.10">
    <property type="entry name" value="Substrate Binding Domain Of DNAk, Chain A, domain 1"/>
    <property type="match status" value="1"/>
</dbReference>
<dbReference type="PRINTS" id="PR00301">
    <property type="entry name" value="HEATSHOCK70"/>
</dbReference>
<evidence type="ECO:0000256" key="3">
    <source>
        <dbReference type="ARBA" id="ARBA00014415"/>
    </source>
</evidence>
<protein>
    <recommendedName>
        <fullName evidence="3">Chaperone protein DnaK</fullName>
    </recommendedName>
    <alternativeName>
        <fullName evidence="4">Chaperone protein dnaK</fullName>
    </alternativeName>
    <alternativeName>
        <fullName evidence="12">HSP70</fullName>
    </alternativeName>
    <alternativeName>
        <fullName evidence="11">Heat shock 70 kDa protein</fullName>
    </alternativeName>
    <alternativeName>
        <fullName evidence="10">Heat shock protein 70</fullName>
    </alternativeName>
</protein>
<dbReference type="PROSITE" id="PS00329">
    <property type="entry name" value="HSP70_2"/>
    <property type="match status" value="1"/>
</dbReference>
<evidence type="ECO:0000256" key="7">
    <source>
        <dbReference type="ARBA" id="ARBA00022840"/>
    </source>
</evidence>
<keyword evidence="15" id="KW-1185">Reference proteome</keyword>
<comment type="similarity">
    <text evidence="2 13">Belongs to the heat shock protein 70 family.</text>
</comment>
<dbReference type="EMBL" id="AP024601">
    <property type="protein sequence ID" value="BCU80321.1"/>
    <property type="molecule type" value="Genomic_DNA"/>
</dbReference>
<name>A0A8D5UBB5_9BACL</name>
<dbReference type="FunFam" id="3.90.640.10:FF:000003">
    <property type="entry name" value="Molecular chaperone DnaK"/>
    <property type="match status" value="1"/>
</dbReference>
<evidence type="ECO:0000256" key="11">
    <source>
        <dbReference type="ARBA" id="ARBA00030945"/>
    </source>
</evidence>
<proteinExistence type="inferred from homology"/>
<evidence type="ECO:0000313" key="15">
    <source>
        <dbReference type="Proteomes" id="UP000677436"/>
    </source>
</evidence>
<dbReference type="InterPro" id="IPR029047">
    <property type="entry name" value="HSP70_peptide-bd_sf"/>
</dbReference>
<keyword evidence="9" id="KW-0143">Chaperone</keyword>
<evidence type="ECO:0000256" key="10">
    <source>
        <dbReference type="ARBA" id="ARBA00030019"/>
    </source>
</evidence>
<dbReference type="GO" id="GO:0005524">
    <property type="term" value="F:ATP binding"/>
    <property type="evidence" value="ECO:0007669"/>
    <property type="project" value="UniProtKB-KW"/>
</dbReference>
<dbReference type="SUPFAM" id="SSF53067">
    <property type="entry name" value="Actin-like ATPase domain"/>
    <property type="match status" value="2"/>
</dbReference>
<gene>
    <name evidence="14" type="primary">dnaK_1</name>
    <name evidence="14" type="ORF">JIR001_01040</name>
</gene>
<organism evidence="14 15">
    <name type="scientific">Polycladomyces abyssicola</name>
    <dbReference type="NCBI Taxonomy" id="1125966"/>
    <lineage>
        <taxon>Bacteria</taxon>
        <taxon>Bacillati</taxon>
        <taxon>Bacillota</taxon>
        <taxon>Bacilli</taxon>
        <taxon>Bacillales</taxon>
        <taxon>Thermoactinomycetaceae</taxon>
        <taxon>Polycladomyces</taxon>
    </lineage>
</organism>
<dbReference type="PANTHER" id="PTHR19375">
    <property type="entry name" value="HEAT SHOCK PROTEIN 70KDA"/>
    <property type="match status" value="1"/>
</dbReference>
<dbReference type="FunFam" id="3.30.420.40:FF:000071">
    <property type="entry name" value="Molecular chaperone DnaK"/>
    <property type="match status" value="1"/>
</dbReference>
<keyword evidence="6 13" id="KW-0547">Nucleotide-binding</keyword>
<dbReference type="Gene3D" id="3.30.420.40">
    <property type="match status" value="2"/>
</dbReference>
<dbReference type="AlphaFoldDB" id="A0A8D5UBB5"/>
<evidence type="ECO:0000256" key="9">
    <source>
        <dbReference type="ARBA" id="ARBA00023186"/>
    </source>
</evidence>
<reference evidence="14" key="1">
    <citation type="journal article" date="2013" name="Int. J. Syst. Evol. Microbiol.">
        <title>Polycladomyces abyssicola gen. nov., sp. nov., a thermophilic filamentous bacterium isolated from hemipelagic sediment.</title>
        <authorList>
            <person name="Tsubouchi T."/>
            <person name="Shimane Y."/>
            <person name="Mori K."/>
            <person name="Usui K."/>
            <person name="Hiraki T."/>
            <person name="Tame A."/>
            <person name="Uematsu K."/>
            <person name="Maruyama T."/>
            <person name="Hatada Y."/>
        </authorList>
    </citation>
    <scope>NUCLEOTIDE SEQUENCE</scope>
    <source>
        <strain evidence="14">JIR-001</strain>
    </source>
</reference>
<evidence type="ECO:0000256" key="4">
    <source>
        <dbReference type="ARBA" id="ARBA00017249"/>
    </source>
</evidence>
<dbReference type="Gene3D" id="3.90.640.10">
    <property type="entry name" value="Actin, Chain A, domain 4"/>
    <property type="match status" value="1"/>
</dbReference>
<evidence type="ECO:0000256" key="8">
    <source>
        <dbReference type="ARBA" id="ARBA00023016"/>
    </source>
</evidence>
<dbReference type="Proteomes" id="UP000677436">
    <property type="component" value="Chromosome"/>
</dbReference>
<comment type="function">
    <text evidence="1">Acts as a chaperone.</text>
</comment>
<keyword evidence="8" id="KW-0346">Stress response</keyword>
<dbReference type="PROSITE" id="PS01036">
    <property type="entry name" value="HSP70_3"/>
    <property type="match status" value="1"/>
</dbReference>
<dbReference type="Pfam" id="PF00012">
    <property type="entry name" value="HSP70"/>
    <property type="match status" value="1"/>
</dbReference>
<dbReference type="GO" id="GO:0140662">
    <property type="term" value="F:ATP-dependent protein folding chaperone"/>
    <property type="evidence" value="ECO:0007669"/>
    <property type="project" value="InterPro"/>
</dbReference>
<accession>A0A8D5UBB5</accession>
<evidence type="ECO:0000256" key="2">
    <source>
        <dbReference type="ARBA" id="ARBA00007381"/>
    </source>
</evidence>
<dbReference type="InterPro" id="IPR018181">
    <property type="entry name" value="Heat_shock_70_CS"/>
</dbReference>
<dbReference type="PROSITE" id="PS00297">
    <property type="entry name" value="HSP70_1"/>
    <property type="match status" value="1"/>
</dbReference>
<dbReference type="RefSeq" id="WP_212773724.1">
    <property type="nucleotide sequence ID" value="NZ_AP024601.1"/>
</dbReference>
<evidence type="ECO:0000256" key="13">
    <source>
        <dbReference type="RuleBase" id="RU003322"/>
    </source>
</evidence>
<dbReference type="KEGG" id="pabs:JIR001_01040"/>
<reference evidence="14" key="2">
    <citation type="journal article" date="2021" name="Microbiol. Resour. Announc.">
        <title>Complete Genome Sequence of Polycladomyces abyssicola JIR-001T, Isolated from Hemipelagic Sediment in Deep Seawater.</title>
        <authorList>
            <person name="Tsubouchi T."/>
            <person name="Kaneko Y."/>
        </authorList>
    </citation>
    <scope>NUCLEOTIDE SEQUENCE</scope>
    <source>
        <strain evidence="14">JIR-001</strain>
    </source>
</reference>
<dbReference type="InterPro" id="IPR043129">
    <property type="entry name" value="ATPase_NBD"/>
</dbReference>
<keyword evidence="5" id="KW-0597">Phosphoprotein</keyword>
<evidence type="ECO:0000256" key="12">
    <source>
        <dbReference type="ARBA" id="ARBA00033103"/>
    </source>
</evidence>
<sequence>MSEEVIVGIDLGTTFSAIAYVNAYGKPEVIPNREGDRTTPSVIFFEPDSTPIVGKEARHQALVDPRRAVRFIKREMGNPSYRFNVNGQDYFPEDLSALILKKLKADAETYLGKPVNKAVISVPAYFKDAQRECTRQAGKIAGLDVIRIINEPTAAALAYGLDKAEGNQTILVYDFGGGTFDVTVMRVEGQRFTILATDGDSHLGGKDIDERLVDYFAEEFMRAYWMDLRQEPHTLQDLWDKAEIAKKDLSFRNQLAVTLATGDKALRVDIDRELFDELTHDLIARTEACMQRVIQSAGLTWDRIDTILLAGGSSRIPAVKEMIKRVTGKDAARNMNPDECVAMGAAIQAVVSMMEKGEQESAPPLEGAVDIVVQDVASHSLGVKALSSDKTRYVNSIIIPKHTPIPCERTRTYVTGEDNQPRVEIEVLQGEDEDPNSPNVQLIGKAGLRNLPPHKAGELMIEITLRYDADGVIEVVAKELKSGQKTREVVMQKTNSLSEDVLEERKRLLDSVRL</sequence>